<evidence type="ECO:0000259" key="12">
    <source>
        <dbReference type="PROSITE" id="PS50157"/>
    </source>
</evidence>
<dbReference type="GO" id="GO:0000981">
    <property type="term" value="F:DNA-binding transcription factor activity, RNA polymerase II-specific"/>
    <property type="evidence" value="ECO:0007669"/>
    <property type="project" value="TreeGrafter"/>
</dbReference>
<dbReference type="PROSITE" id="PS50157">
    <property type="entry name" value="ZINC_FINGER_C2H2_2"/>
    <property type="match status" value="2"/>
</dbReference>
<keyword evidence="14" id="KW-1185">Reference proteome</keyword>
<dbReference type="InterPro" id="IPR036236">
    <property type="entry name" value="Znf_C2H2_sf"/>
</dbReference>
<comment type="similarity">
    <text evidence="2">Belongs to the krueppel C2H2-type zinc-finger protein family.</text>
</comment>
<dbReference type="AlphaFoldDB" id="A0A7L4KSA6"/>
<dbReference type="GO" id="GO:0045892">
    <property type="term" value="P:negative regulation of DNA-templated transcription"/>
    <property type="evidence" value="ECO:0007669"/>
    <property type="project" value="UniProtKB-ARBA"/>
</dbReference>
<evidence type="ECO:0000256" key="9">
    <source>
        <dbReference type="ARBA" id="ARBA00023163"/>
    </source>
</evidence>
<evidence type="ECO:0000256" key="5">
    <source>
        <dbReference type="ARBA" id="ARBA00022771"/>
    </source>
</evidence>
<evidence type="ECO:0000256" key="3">
    <source>
        <dbReference type="ARBA" id="ARBA00022723"/>
    </source>
</evidence>
<evidence type="ECO:0000256" key="4">
    <source>
        <dbReference type="ARBA" id="ARBA00022737"/>
    </source>
</evidence>
<dbReference type="EMBL" id="VWPU01004161">
    <property type="protein sequence ID" value="NXY55144.1"/>
    <property type="molecule type" value="Genomic_DNA"/>
</dbReference>
<keyword evidence="8" id="KW-0238">DNA-binding</keyword>
<feature type="non-terminal residue" evidence="13">
    <location>
        <position position="1"/>
    </location>
</feature>
<dbReference type="InterPro" id="IPR013087">
    <property type="entry name" value="Znf_C2H2_type"/>
</dbReference>
<keyword evidence="10" id="KW-0539">Nucleus</keyword>
<sequence length="60" mass="6937">SDNSHGGTHRECGKSFSDHSNFISHQRLHSRVRPYKCFDCGKNFRRSSHLICHQNIHSGE</sequence>
<dbReference type="Proteomes" id="UP000576729">
    <property type="component" value="Unassembled WGS sequence"/>
</dbReference>
<keyword evidence="6" id="KW-0862">Zinc</keyword>
<evidence type="ECO:0000313" key="14">
    <source>
        <dbReference type="Proteomes" id="UP000576729"/>
    </source>
</evidence>
<feature type="non-terminal residue" evidence="13">
    <location>
        <position position="60"/>
    </location>
</feature>
<evidence type="ECO:0000256" key="6">
    <source>
        <dbReference type="ARBA" id="ARBA00022833"/>
    </source>
</evidence>
<evidence type="ECO:0000256" key="7">
    <source>
        <dbReference type="ARBA" id="ARBA00023015"/>
    </source>
</evidence>
<comment type="caution">
    <text evidence="13">The sequence shown here is derived from an EMBL/GenBank/DDBJ whole genome shotgun (WGS) entry which is preliminary data.</text>
</comment>
<dbReference type="GO" id="GO:0008270">
    <property type="term" value="F:zinc ion binding"/>
    <property type="evidence" value="ECO:0007669"/>
    <property type="project" value="UniProtKB-KW"/>
</dbReference>
<keyword evidence="4" id="KW-0677">Repeat</keyword>
<evidence type="ECO:0000256" key="10">
    <source>
        <dbReference type="ARBA" id="ARBA00023242"/>
    </source>
</evidence>
<dbReference type="PANTHER" id="PTHR23226">
    <property type="entry name" value="ZINC FINGER AND SCAN DOMAIN-CONTAINING"/>
    <property type="match status" value="1"/>
</dbReference>
<keyword evidence="7" id="KW-0805">Transcription regulation</keyword>
<evidence type="ECO:0000256" key="1">
    <source>
        <dbReference type="ARBA" id="ARBA00004123"/>
    </source>
</evidence>
<dbReference type="Gene3D" id="3.30.160.60">
    <property type="entry name" value="Classic Zinc Finger"/>
    <property type="match status" value="2"/>
</dbReference>
<dbReference type="SMART" id="SM00355">
    <property type="entry name" value="ZnF_C2H2"/>
    <property type="match status" value="2"/>
</dbReference>
<evidence type="ECO:0000256" key="11">
    <source>
        <dbReference type="PROSITE-ProRule" id="PRU00042"/>
    </source>
</evidence>
<gene>
    <name evidence="13" type="primary">Zfp3_0</name>
    <name evidence="13" type="ORF">CALWIL_R15201</name>
</gene>
<evidence type="ECO:0000256" key="2">
    <source>
        <dbReference type="ARBA" id="ARBA00006991"/>
    </source>
</evidence>
<dbReference type="GO" id="GO:0000978">
    <property type="term" value="F:RNA polymerase II cis-regulatory region sequence-specific DNA binding"/>
    <property type="evidence" value="ECO:0007669"/>
    <property type="project" value="TreeGrafter"/>
</dbReference>
<accession>A0A7L4KSA6</accession>
<dbReference type="GO" id="GO:0005634">
    <property type="term" value="C:nucleus"/>
    <property type="evidence" value="ECO:0007669"/>
    <property type="project" value="UniProtKB-SubCell"/>
</dbReference>
<dbReference type="PROSITE" id="PS00028">
    <property type="entry name" value="ZINC_FINGER_C2H2_1"/>
    <property type="match status" value="1"/>
</dbReference>
<dbReference type="FunFam" id="3.30.160.60:FF:000566">
    <property type="entry name" value="zinc finger protein 133 isoform X2"/>
    <property type="match status" value="1"/>
</dbReference>
<protein>
    <submittedName>
        <fullName evidence="13">ZFP3 protein</fullName>
    </submittedName>
</protein>
<comment type="subcellular location">
    <subcellularLocation>
        <location evidence="1">Nucleus</location>
    </subcellularLocation>
</comment>
<dbReference type="PANTHER" id="PTHR23226:SF416">
    <property type="entry name" value="FI01424P"/>
    <property type="match status" value="1"/>
</dbReference>
<name>A0A7L4KSA6_9CORV</name>
<dbReference type="FunFam" id="3.30.160.60:FF:000512">
    <property type="entry name" value="zinc finger protein 197 isoform X1"/>
    <property type="match status" value="1"/>
</dbReference>
<feature type="domain" description="C2H2-type" evidence="12">
    <location>
        <begin position="11"/>
        <end position="34"/>
    </location>
</feature>
<feature type="domain" description="C2H2-type" evidence="12">
    <location>
        <begin position="35"/>
        <end position="60"/>
    </location>
</feature>
<evidence type="ECO:0000313" key="13">
    <source>
        <dbReference type="EMBL" id="NXY55144.1"/>
    </source>
</evidence>
<reference evidence="13 14" key="1">
    <citation type="submission" date="2019-09" db="EMBL/GenBank/DDBJ databases">
        <title>Bird 10,000 Genomes (B10K) Project - Family phase.</title>
        <authorList>
            <person name="Zhang G."/>
        </authorList>
    </citation>
    <scope>NUCLEOTIDE SEQUENCE [LARGE SCALE GENOMIC DNA]</scope>
    <source>
        <strain evidence="13">B10K-OTA-212792</strain>
        <tissue evidence="13">Blood</tissue>
    </source>
</reference>
<keyword evidence="9" id="KW-0804">Transcription</keyword>
<keyword evidence="5 11" id="KW-0863">Zinc-finger</keyword>
<organism evidence="13 14">
    <name type="scientific">Callaeas wilsoni</name>
    <name type="common">North Island kokako</name>
    <dbReference type="NCBI Taxonomy" id="1347786"/>
    <lineage>
        <taxon>Eukaryota</taxon>
        <taxon>Metazoa</taxon>
        <taxon>Chordata</taxon>
        <taxon>Craniata</taxon>
        <taxon>Vertebrata</taxon>
        <taxon>Euteleostomi</taxon>
        <taxon>Archelosauria</taxon>
        <taxon>Archosauria</taxon>
        <taxon>Dinosauria</taxon>
        <taxon>Saurischia</taxon>
        <taxon>Theropoda</taxon>
        <taxon>Coelurosauria</taxon>
        <taxon>Aves</taxon>
        <taxon>Neognathae</taxon>
        <taxon>Neoaves</taxon>
        <taxon>Telluraves</taxon>
        <taxon>Australaves</taxon>
        <taxon>Passeriformes</taxon>
        <taxon>Corvoidea</taxon>
        <taxon>Callaeidae</taxon>
        <taxon>Callaeas</taxon>
    </lineage>
</organism>
<dbReference type="Pfam" id="PF00096">
    <property type="entry name" value="zf-C2H2"/>
    <property type="match status" value="2"/>
</dbReference>
<proteinExistence type="inferred from homology"/>
<evidence type="ECO:0000256" key="8">
    <source>
        <dbReference type="ARBA" id="ARBA00023125"/>
    </source>
</evidence>
<dbReference type="SUPFAM" id="SSF57667">
    <property type="entry name" value="beta-beta-alpha zinc fingers"/>
    <property type="match status" value="1"/>
</dbReference>
<keyword evidence="3" id="KW-0479">Metal-binding</keyword>